<dbReference type="PROSITE" id="PS52040">
    <property type="entry name" value="TOPO_IIA"/>
    <property type="match status" value="1"/>
</dbReference>
<evidence type="ECO:0000256" key="6">
    <source>
        <dbReference type="ARBA" id="ARBA00023235"/>
    </source>
</evidence>
<evidence type="ECO:0000256" key="1">
    <source>
        <dbReference type="ARBA" id="ARBA00000185"/>
    </source>
</evidence>
<dbReference type="InterPro" id="IPR050220">
    <property type="entry name" value="Type_II_DNA_Topoisomerases"/>
</dbReference>
<dbReference type="GO" id="GO:0009330">
    <property type="term" value="C:DNA topoisomerase type II (double strand cut, ATP-hydrolyzing) complex"/>
    <property type="evidence" value="ECO:0007669"/>
    <property type="project" value="TreeGrafter"/>
</dbReference>
<evidence type="ECO:0000313" key="9">
    <source>
        <dbReference type="EMBL" id="QGG96133.1"/>
    </source>
</evidence>
<evidence type="ECO:0000256" key="7">
    <source>
        <dbReference type="PROSITE-ProRule" id="PRU01384"/>
    </source>
</evidence>
<feature type="domain" description="Topo IIA-type catalytic" evidence="8">
    <location>
        <begin position="40"/>
        <end position="507"/>
    </location>
</feature>
<evidence type="ECO:0000256" key="5">
    <source>
        <dbReference type="ARBA" id="ARBA00023125"/>
    </source>
</evidence>
<dbReference type="SUPFAM" id="SSF101904">
    <property type="entry name" value="GyrA/ParC C-terminal domain-like"/>
    <property type="match status" value="1"/>
</dbReference>
<dbReference type="AlphaFoldDB" id="A0A5Q2RJX7"/>
<dbReference type="Gene3D" id="3.30.1360.40">
    <property type="match status" value="1"/>
</dbReference>
<dbReference type="GO" id="GO:0005524">
    <property type="term" value="F:ATP binding"/>
    <property type="evidence" value="ECO:0007669"/>
    <property type="project" value="InterPro"/>
</dbReference>
<dbReference type="SUPFAM" id="SSF56719">
    <property type="entry name" value="Type II DNA topoisomerase"/>
    <property type="match status" value="1"/>
</dbReference>
<evidence type="ECO:0000256" key="2">
    <source>
        <dbReference type="ARBA" id="ARBA00008263"/>
    </source>
</evidence>
<dbReference type="InterPro" id="IPR002205">
    <property type="entry name" value="Topo_IIA_dom_A"/>
</dbReference>
<dbReference type="GO" id="GO:0003677">
    <property type="term" value="F:DNA binding"/>
    <property type="evidence" value="ECO:0007669"/>
    <property type="project" value="UniProtKB-UniRule"/>
</dbReference>
<evidence type="ECO:0000313" key="10">
    <source>
        <dbReference type="Proteomes" id="UP000334019"/>
    </source>
</evidence>
<dbReference type="EC" id="5.6.2.2" evidence="3"/>
<dbReference type="FunFam" id="1.10.268.10:FF:000001">
    <property type="entry name" value="DNA gyrase subunit A"/>
    <property type="match status" value="1"/>
</dbReference>
<dbReference type="RefSeq" id="WP_153760239.1">
    <property type="nucleotide sequence ID" value="NZ_CP045851.1"/>
</dbReference>
<keyword evidence="10" id="KW-1185">Reference proteome</keyword>
<dbReference type="GO" id="GO:0006265">
    <property type="term" value="P:DNA topological change"/>
    <property type="evidence" value="ECO:0007669"/>
    <property type="project" value="UniProtKB-UniRule"/>
</dbReference>
<dbReference type="PANTHER" id="PTHR43493:SF5">
    <property type="entry name" value="DNA GYRASE SUBUNIT A, CHLOROPLASTIC_MITOCHONDRIAL"/>
    <property type="match status" value="1"/>
</dbReference>
<sequence>MAHQGELVPFAREVVDVPVAEEMSESFLAYSMSVITSRALPDVRDGLKPVQRRILHAMHSMGIRDDTPTRKSARVVGETMGKYHPHGDGAIYDALTRLGQDFGRNVTLVHPQGNFGSLDDPPAAARYTECRLTTAAMDMIGEIGEDTVDFRSTYDGESSEPITLPALLPNLLVNGVSGIAVGMATNMAPHNLGEVHEAIKLAMTKRRPKPTIDELMAVLPGPDFPSGGIVIDDGLRDAYETGRGSIRVRARAEVGQVTARKQGIEITELPYLVGPERVISKIKELMLAGRLNGIADVKNLTDRHHGLRIQIECKTGVNPHAVLTDLYRLTPLEESFGINNVVLVDGEPRTLGLYDLCQAFVDHRLDVVVRRSRFRLGKARDRLHIVEGFLIALDAIDEVVRIIRGSQDTAEARAGLMGRFSLSEIQANAILDMPLRRLTALEKLKLEEERDELVATIADLEAILGSEQRQRTLVLKELGKLVERHGWERRSTVISADQVRDAQPAEPVPLEITDDPCIVTLTTSGLLGREPGEGTPKPSLGRHDVLVASVATTNHQPVFAITDTGRALTVTAMEVPEVAGRNRGAAASEVVDLKHGESVVTITTPGEHPLLLVTRKGVAKRVAPDELAGTKSGQNVIGLKPDDKVVAVLEAADDDEVVIIASDAQTLRTVVDQVSIQGRAAGGVAGMKLKGDATVVGAGLAVPGAMVLSVTDTGTAKLTDVAEIPTKGRATGGVRLTRFKSEKRLAWAHVAPVEDLVAVVGKEDNPTRPDSTPVVLPLSPTRRDTLSTATEERLLAVGTRRF</sequence>
<dbReference type="GO" id="GO:0034335">
    <property type="term" value="F:DNA negative supercoiling activity"/>
    <property type="evidence" value="ECO:0007669"/>
    <property type="project" value="UniProtKB-ARBA"/>
</dbReference>
<proteinExistence type="inferred from homology"/>
<protein>
    <recommendedName>
        <fullName evidence="3">DNA topoisomerase (ATP-hydrolyzing)</fullName>
        <ecNumber evidence="3">5.6.2.2</ecNumber>
    </recommendedName>
</protein>
<name>A0A5Q2RJX7_9ACTN</name>
<organism evidence="9 10">
    <name type="scientific">Actinomarinicola tropica</name>
    <dbReference type="NCBI Taxonomy" id="2789776"/>
    <lineage>
        <taxon>Bacteria</taxon>
        <taxon>Bacillati</taxon>
        <taxon>Actinomycetota</taxon>
        <taxon>Acidimicrobiia</taxon>
        <taxon>Acidimicrobiales</taxon>
        <taxon>Iamiaceae</taxon>
        <taxon>Actinomarinicola</taxon>
    </lineage>
</organism>
<dbReference type="Proteomes" id="UP000334019">
    <property type="component" value="Chromosome"/>
</dbReference>
<dbReference type="NCBIfam" id="NF004044">
    <property type="entry name" value="PRK05561.1"/>
    <property type="match status" value="1"/>
</dbReference>
<evidence type="ECO:0000259" key="8">
    <source>
        <dbReference type="PROSITE" id="PS52040"/>
    </source>
</evidence>
<evidence type="ECO:0000256" key="3">
    <source>
        <dbReference type="ARBA" id="ARBA00012895"/>
    </source>
</evidence>
<dbReference type="InterPro" id="IPR013758">
    <property type="entry name" value="Topo_IIA_A/C_ab"/>
</dbReference>
<dbReference type="Gene3D" id="2.120.10.90">
    <property type="entry name" value="DNA gyrase/topoisomerase IV, subunit A, C-terminal"/>
    <property type="match status" value="1"/>
</dbReference>
<dbReference type="EMBL" id="CP045851">
    <property type="protein sequence ID" value="QGG96133.1"/>
    <property type="molecule type" value="Genomic_DNA"/>
</dbReference>
<dbReference type="InterPro" id="IPR035516">
    <property type="entry name" value="Gyrase/topoIV_suA_C"/>
</dbReference>
<keyword evidence="6 7" id="KW-0413">Isomerase</keyword>
<dbReference type="InterPro" id="IPR013757">
    <property type="entry name" value="Topo_IIA_A_a_sf"/>
</dbReference>
<dbReference type="CDD" id="cd00187">
    <property type="entry name" value="TOP4c"/>
    <property type="match status" value="1"/>
</dbReference>
<dbReference type="PANTHER" id="PTHR43493">
    <property type="entry name" value="DNA GYRASE/TOPOISOMERASE SUBUNIT A"/>
    <property type="match status" value="1"/>
</dbReference>
<dbReference type="GO" id="GO:0005737">
    <property type="term" value="C:cytoplasm"/>
    <property type="evidence" value="ECO:0007669"/>
    <property type="project" value="TreeGrafter"/>
</dbReference>
<dbReference type="InterPro" id="IPR006691">
    <property type="entry name" value="GyrA/parC_rep"/>
</dbReference>
<accession>A0A5Q2RJX7</accession>
<dbReference type="Pfam" id="PF03989">
    <property type="entry name" value="DNA_gyraseA_C"/>
    <property type="match status" value="3"/>
</dbReference>
<dbReference type="SMART" id="SM00434">
    <property type="entry name" value="TOP4c"/>
    <property type="match status" value="1"/>
</dbReference>
<dbReference type="KEGG" id="atq:GH723_14060"/>
<dbReference type="InterPro" id="IPR013760">
    <property type="entry name" value="Topo_IIA-like_dom_sf"/>
</dbReference>
<comment type="catalytic activity">
    <reaction evidence="1 7">
        <text>ATP-dependent breakage, passage and rejoining of double-stranded DNA.</text>
        <dbReference type="EC" id="5.6.2.2"/>
    </reaction>
</comment>
<comment type="similarity">
    <text evidence="2">Belongs to the type II topoisomerase GyrA/ParC subunit family.</text>
</comment>
<dbReference type="Pfam" id="PF00521">
    <property type="entry name" value="DNA_topoisoIV"/>
    <property type="match status" value="1"/>
</dbReference>
<keyword evidence="5 7" id="KW-0238">DNA-binding</keyword>
<dbReference type="Gene3D" id="3.90.199.10">
    <property type="entry name" value="Topoisomerase II, domain 5"/>
    <property type="match status" value="1"/>
</dbReference>
<reference evidence="9 10" key="1">
    <citation type="submission" date="2019-11" db="EMBL/GenBank/DDBJ databases">
        <authorList>
            <person name="He Y."/>
        </authorList>
    </citation>
    <scope>NUCLEOTIDE SEQUENCE [LARGE SCALE GENOMIC DNA]</scope>
    <source>
        <strain evidence="9 10">SCSIO 58843</strain>
    </source>
</reference>
<keyword evidence="4 7" id="KW-0799">Topoisomerase</keyword>
<dbReference type="Gene3D" id="1.10.268.10">
    <property type="entry name" value="Topoisomerase, domain 3"/>
    <property type="match status" value="1"/>
</dbReference>
<feature type="active site" description="O-(5'-phospho-DNA)-tyrosine intermediate" evidence="7">
    <location>
        <position position="127"/>
    </location>
</feature>
<gene>
    <name evidence="9" type="ORF">GH723_14060</name>
</gene>
<evidence type="ECO:0000256" key="4">
    <source>
        <dbReference type="ARBA" id="ARBA00023029"/>
    </source>
</evidence>